<feature type="compositionally biased region" description="Low complexity" evidence="1">
    <location>
        <begin position="24"/>
        <end position="39"/>
    </location>
</feature>
<accession>A0ABM3QAY5</accession>
<feature type="compositionally biased region" description="Low complexity" evidence="1">
    <location>
        <begin position="277"/>
        <end position="290"/>
    </location>
</feature>
<feature type="compositionally biased region" description="Basic and acidic residues" evidence="1">
    <location>
        <begin position="327"/>
        <end position="337"/>
    </location>
</feature>
<dbReference type="GeneID" id="106987922"/>
<dbReference type="Proteomes" id="UP001652583">
    <property type="component" value="Chromosome B3"/>
</dbReference>
<feature type="region of interest" description="Disordered" evidence="1">
    <location>
        <begin position="235"/>
        <end position="255"/>
    </location>
</feature>
<evidence type="ECO:0000256" key="1">
    <source>
        <dbReference type="SAM" id="MobiDB-lite"/>
    </source>
</evidence>
<proteinExistence type="predicted"/>
<gene>
    <name evidence="3" type="primary">LOC106987922</name>
</gene>
<evidence type="ECO:0000313" key="2">
    <source>
        <dbReference type="Proteomes" id="UP001652583"/>
    </source>
</evidence>
<reference evidence="3" key="1">
    <citation type="submission" date="2025-08" db="UniProtKB">
        <authorList>
            <consortium name="RefSeq"/>
        </authorList>
    </citation>
    <scope>IDENTIFICATION</scope>
    <source>
        <tissue evidence="3">Blood</tissue>
    </source>
</reference>
<feature type="region of interest" description="Disordered" evidence="1">
    <location>
        <begin position="155"/>
        <end position="222"/>
    </location>
</feature>
<feature type="region of interest" description="Disordered" evidence="1">
    <location>
        <begin position="272"/>
        <end position="337"/>
    </location>
</feature>
<feature type="compositionally biased region" description="Basic and acidic residues" evidence="1">
    <location>
        <begin position="183"/>
        <end position="195"/>
    </location>
</feature>
<dbReference type="RefSeq" id="XP_053081081.1">
    <property type="nucleotide sequence ID" value="XM_053225106.1"/>
</dbReference>
<feature type="region of interest" description="Disordered" evidence="1">
    <location>
        <begin position="1"/>
        <end position="57"/>
    </location>
</feature>
<name>A0ABM3QAY5_ACIJB</name>
<sequence length="358" mass="38710">MARSRARALGPGLSSPPTPRRYCPGPASPAAPTGARSASQPPAPMRRFPRRRRLLRPPPPCFPSLYLALPPQPVAPLRSPASDVPSRGVPAPVTTATTARETTRAPKRTSAPGSWKSLSLRRCHRLFRLPHEAKAAAILVRPSIAARGATQAAAAGAARWPHHLKRQERGREPRCGGGRGRRREAGAELPRWRERRERRRRNAGRAGDGPGLPRAPCTHRRASAGRCVRRRALCSSSTPLGDSKGAWNSPPASARLPAVCPPRAWRLGLRVRPPSPVAHRPAAAVPAWPAGRRRAASPRGPVAACPPPRVSSPGLGSRSAGSGRRRSLADSRRFSFGEKLKSFRERPQVCTARLRERT</sequence>
<feature type="compositionally biased region" description="Low complexity" evidence="1">
    <location>
        <begin position="90"/>
        <end position="100"/>
    </location>
</feature>
<protein>
    <submittedName>
        <fullName evidence="3">Translation initiation factor IF-2-like</fullName>
    </submittedName>
</protein>
<feature type="compositionally biased region" description="Low complexity" evidence="1">
    <location>
        <begin position="311"/>
        <end position="322"/>
    </location>
</feature>
<keyword evidence="2" id="KW-1185">Reference proteome</keyword>
<feature type="region of interest" description="Disordered" evidence="1">
    <location>
        <begin position="77"/>
        <end position="116"/>
    </location>
</feature>
<evidence type="ECO:0000313" key="3">
    <source>
        <dbReference type="RefSeq" id="XP_053081081.1"/>
    </source>
</evidence>
<organism evidence="2 3">
    <name type="scientific">Acinonyx jubatus</name>
    <name type="common">Cheetah</name>
    <dbReference type="NCBI Taxonomy" id="32536"/>
    <lineage>
        <taxon>Eukaryota</taxon>
        <taxon>Metazoa</taxon>
        <taxon>Chordata</taxon>
        <taxon>Craniata</taxon>
        <taxon>Vertebrata</taxon>
        <taxon>Euteleostomi</taxon>
        <taxon>Mammalia</taxon>
        <taxon>Eutheria</taxon>
        <taxon>Laurasiatheria</taxon>
        <taxon>Carnivora</taxon>
        <taxon>Feliformia</taxon>
        <taxon>Felidae</taxon>
        <taxon>Felinae</taxon>
        <taxon>Acinonyx</taxon>
    </lineage>
</organism>